<dbReference type="RefSeq" id="XP_016760558.1">
    <property type="nucleotide sequence ID" value="XM_016908421.1"/>
</dbReference>
<evidence type="ECO:0000313" key="3">
    <source>
        <dbReference type="EMBL" id="EMF12437.1"/>
    </source>
</evidence>
<feature type="region of interest" description="Disordered" evidence="1">
    <location>
        <begin position="31"/>
        <end position="50"/>
    </location>
</feature>
<dbReference type="OMA" id="DAYWFNA"/>
<dbReference type="eggNOG" id="ENOG502SRUH">
    <property type="taxonomic scope" value="Eukaryota"/>
</dbReference>
<dbReference type="Proteomes" id="UP000016931">
    <property type="component" value="Unassembled WGS sequence"/>
</dbReference>
<keyword evidence="4" id="KW-1185">Reference proteome</keyword>
<organism evidence="3 4">
    <name type="scientific">Sphaerulina musiva (strain SO2202)</name>
    <name type="common">Poplar stem canker fungus</name>
    <name type="synonym">Septoria musiva</name>
    <dbReference type="NCBI Taxonomy" id="692275"/>
    <lineage>
        <taxon>Eukaryota</taxon>
        <taxon>Fungi</taxon>
        <taxon>Dikarya</taxon>
        <taxon>Ascomycota</taxon>
        <taxon>Pezizomycotina</taxon>
        <taxon>Dothideomycetes</taxon>
        <taxon>Dothideomycetidae</taxon>
        <taxon>Mycosphaerellales</taxon>
        <taxon>Mycosphaerellaceae</taxon>
        <taxon>Sphaerulina</taxon>
    </lineage>
</organism>
<sequence>TASPIASCGEQGNFTMDFDSLPNFGRRVRLHKRQNSTSNGTVPNSGNGTTDITQQPPLGIRPYKHMLFSGGYVYAPQPVEPFAPSSPPNVAAFLANSTGLKAGPAPPLQNGLEPGEIADGPYHNGNPAFFFDARSAALGCDSQSTPCTMEVTGYTWNDTMKDDVPTHVQNYTLPACEGYRNCQLTPVDFPPTFRNLSGIRMRAVRGSEPRTFFVDDIHARWADSSCDAGIAR</sequence>
<feature type="domain" description="DUF7371" evidence="2">
    <location>
        <begin position="10"/>
        <end position="232"/>
    </location>
</feature>
<evidence type="ECO:0000313" key="4">
    <source>
        <dbReference type="Proteomes" id="UP000016931"/>
    </source>
</evidence>
<feature type="compositionally biased region" description="Polar residues" evidence="1">
    <location>
        <begin position="35"/>
        <end position="50"/>
    </location>
</feature>
<proteinExistence type="predicted"/>
<dbReference type="GeneID" id="27905558"/>
<accession>M3AY73</accession>
<dbReference type="AlphaFoldDB" id="M3AY73"/>
<evidence type="ECO:0000256" key="1">
    <source>
        <dbReference type="SAM" id="MobiDB-lite"/>
    </source>
</evidence>
<feature type="non-terminal residue" evidence="3">
    <location>
        <position position="232"/>
    </location>
</feature>
<evidence type="ECO:0000259" key="2">
    <source>
        <dbReference type="Pfam" id="PF24086"/>
    </source>
</evidence>
<dbReference type="STRING" id="692275.M3AY73"/>
<dbReference type="InterPro" id="IPR055795">
    <property type="entry name" value="DUF7371"/>
</dbReference>
<dbReference type="Pfam" id="PF24086">
    <property type="entry name" value="DUF7371"/>
    <property type="match status" value="1"/>
</dbReference>
<gene>
    <name evidence="3" type="ORF">SEPMUDRAFT_27039</name>
</gene>
<name>M3AY73_SPHMS</name>
<protein>
    <recommendedName>
        <fullName evidence="2">DUF7371 domain-containing protein</fullName>
    </recommendedName>
</protein>
<reference evidence="3 4" key="1">
    <citation type="journal article" date="2012" name="PLoS Pathog.">
        <title>Diverse lifestyles and strategies of plant pathogenesis encoded in the genomes of eighteen Dothideomycetes fungi.</title>
        <authorList>
            <person name="Ohm R.A."/>
            <person name="Feau N."/>
            <person name="Henrissat B."/>
            <person name="Schoch C.L."/>
            <person name="Horwitz B.A."/>
            <person name="Barry K.W."/>
            <person name="Condon B.J."/>
            <person name="Copeland A.C."/>
            <person name="Dhillon B."/>
            <person name="Glaser F."/>
            <person name="Hesse C.N."/>
            <person name="Kosti I."/>
            <person name="LaButti K."/>
            <person name="Lindquist E.A."/>
            <person name="Lucas S."/>
            <person name="Salamov A.A."/>
            <person name="Bradshaw R.E."/>
            <person name="Ciuffetti L."/>
            <person name="Hamelin R.C."/>
            <person name="Kema G.H.J."/>
            <person name="Lawrence C."/>
            <person name="Scott J.A."/>
            <person name="Spatafora J.W."/>
            <person name="Turgeon B.G."/>
            <person name="de Wit P.J.G.M."/>
            <person name="Zhong S."/>
            <person name="Goodwin S.B."/>
            <person name="Grigoriev I.V."/>
        </authorList>
    </citation>
    <scope>NUCLEOTIDE SEQUENCE [LARGE SCALE GENOMIC DNA]</scope>
    <source>
        <strain evidence="3 4">SO2202</strain>
    </source>
</reference>
<dbReference type="OrthoDB" id="5385013at2759"/>
<dbReference type="HOGENOM" id="CLU_073107_2_0_1"/>
<dbReference type="EMBL" id="KB456264">
    <property type="protein sequence ID" value="EMF12437.1"/>
    <property type="molecule type" value="Genomic_DNA"/>
</dbReference>
<feature type="non-terminal residue" evidence="3">
    <location>
        <position position="1"/>
    </location>
</feature>